<reference evidence="1 2" key="1">
    <citation type="submission" date="2022-12" db="EMBL/GenBank/DDBJ databases">
        <title>Genomic features and morphological characterization of a novel Knufia sp. strain isolated from spacecraft assembly facility.</title>
        <authorList>
            <person name="Teixeira M."/>
            <person name="Chander A.M."/>
            <person name="Stajich J.E."/>
            <person name="Venkateswaran K."/>
        </authorList>
    </citation>
    <scope>NUCLEOTIDE SEQUENCE [LARGE SCALE GENOMIC DNA]</scope>
    <source>
        <strain evidence="1 2">FJI-L2-BK-P2</strain>
    </source>
</reference>
<dbReference type="AlphaFoldDB" id="A0AAN8EDI4"/>
<accession>A0AAN8EDI4</accession>
<gene>
    <name evidence="1" type="ORF">OHC33_005652</name>
</gene>
<proteinExistence type="predicted"/>
<organism evidence="1 2">
    <name type="scientific">Knufia fluminis</name>
    <dbReference type="NCBI Taxonomy" id="191047"/>
    <lineage>
        <taxon>Eukaryota</taxon>
        <taxon>Fungi</taxon>
        <taxon>Dikarya</taxon>
        <taxon>Ascomycota</taxon>
        <taxon>Pezizomycotina</taxon>
        <taxon>Eurotiomycetes</taxon>
        <taxon>Chaetothyriomycetidae</taxon>
        <taxon>Chaetothyriales</taxon>
        <taxon>Trichomeriaceae</taxon>
        <taxon>Knufia</taxon>
    </lineage>
</organism>
<sequence length="279" mass="32047">MSAEANNPTPFRFLDLPLELQCNILQKYYEEPWTITTKQDSDSGPLKYTSRQAFASLLVSHHFSTEARLALLALRNGTIQLHDLRFPKGPEFFDATIRDIYMKPAFFDAGIRHVCIDSELLRIALCDFRERFPAATVLTIILVRNVRMLSERDLRRVDIVDIARGNVDVELAERARALCFRVLRWWQYDVGLRGFTIVFTMEKRVDANPGWNDLYKSRLCIEVQIDEGGCKVVRKYLREYAPGTETFKEPIGMAELLERMPSCCLQKLSTAATSLNASQ</sequence>
<dbReference type="EMBL" id="JAKLMC020000012">
    <property type="protein sequence ID" value="KAK5953084.1"/>
    <property type="molecule type" value="Genomic_DNA"/>
</dbReference>
<keyword evidence="2" id="KW-1185">Reference proteome</keyword>
<comment type="caution">
    <text evidence="1">The sequence shown here is derived from an EMBL/GenBank/DDBJ whole genome shotgun (WGS) entry which is preliminary data.</text>
</comment>
<evidence type="ECO:0000313" key="2">
    <source>
        <dbReference type="Proteomes" id="UP001316803"/>
    </source>
</evidence>
<evidence type="ECO:0000313" key="1">
    <source>
        <dbReference type="EMBL" id="KAK5953084.1"/>
    </source>
</evidence>
<name>A0AAN8EDI4_9EURO</name>
<dbReference type="Proteomes" id="UP001316803">
    <property type="component" value="Unassembled WGS sequence"/>
</dbReference>
<protein>
    <submittedName>
        <fullName evidence="1">Uncharacterized protein</fullName>
    </submittedName>
</protein>